<protein>
    <recommendedName>
        <fullName evidence="1">WYL domain-containing protein</fullName>
    </recommendedName>
</protein>
<dbReference type="Proteomes" id="UP000050454">
    <property type="component" value="Unassembled WGS sequence"/>
</dbReference>
<dbReference type="PANTHER" id="PTHR34580">
    <property type="match status" value="1"/>
</dbReference>
<accession>A0A0P7C4P6</accession>
<name>A0A0P7C4P6_9BACT</name>
<dbReference type="AlphaFoldDB" id="A0A0P7C4P6"/>
<evidence type="ECO:0000313" key="3">
    <source>
        <dbReference type="Proteomes" id="UP000050454"/>
    </source>
</evidence>
<organism evidence="2 3">
    <name type="scientific">Jiulongibacter sediminis</name>
    <dbReference type="NCBI Taxonomy" id="1605367"/>
    <lineage>
        <taxon>Bacteria</taxon>
        <taxon>Pseudomonadati</taxon>
        <taxon>Bacteroidota</taxon>
        <taxon>Cytophagia</taxon>
        <taxon>Cytophagales</taxon>
        <taxon>Leadbetterellaceae</taxon>
        <taxon>Jiulongibacter</taxon>
    </lineage>
</organism>
<comment type="caution">
    <text evidence="2">The sequence shown here is derived from an EMBL/GenBank/DDBJ whole genome shotgun (WGS) entry which is preliminary data.</text>
</comment>
<dbReference type="Pfam" id="PF13280">
    <property type="entry name" value="WYL"/>
    <property type="match status" value="1"/>
</dbReference>
<dbReference type="PROSITE" id="PS52050">
    <property type="entry name" value="WYL"/>
    <property type="match status" value="1"/>
</dbReference>
<keyword evidence="3" id="KW-1185">Reference proteome</keyword>
<dbReference type="InterPro" id="IPR026881">
    <property type="entry name" value="WYL_dom"/>
</dbReference>
<dbReference type="InterPro" id="IPR051534">
    <property type="entry name" value="CBASS_pafABC_assoc_protein"/>
</dbReference>
<dbReference type="EMBL" id="LGTQ01000005">
    <property type="protein sequence ID" value="KPM49649.1"/>
    <property type="molecule type" value="Genomic_DNA"/>
</dbReference>
<dbReference type="PANTHER" id="PTHR34580:SF1">
    <property type="entry name" value="PROTEIN PAFC"/>
    <property type="match status" value="1"/>
</dbReference>
<evidence type="ECO:0000259" key="1">
    <source>
        <dbReference type="Pfam" id="PF13280"/>
    </source>
</evidence>
<proteinExistence type="predicted"/>
<dbReference type="STRING" id="1605367.AFM12_03385"/>
<sequence>MTGTKRTKEISDFLEVDKRSVPRLLDKLRNLGYNIDSERRKGHTLLWDQQYSLKKFNTEESRFLAELVQIYAPEHPLAKGVMRKLDYDISTVPLAKHVQEVVNSKNFENLKWALKHQCQVILKPYHSNNELSPPTDRTVLPLQLYLRHRQLYAYELESGKSKTYKLSRIGFVEVTNEKFNGSLPPLEKPDPFGFYATTADHIHLSMTKAAAQLLAEEYPEAEVYLSPDDDLGIKYKGPMCNPMGIGRFILGLPGKIKVRSNQKLMDFLHQQQLEDLHSDE</sequence>
<reference evidence="2 3" key="1">
    <citation type="submission" date="2015-07" db="EMBL/GenBank/DDBJ databases">
        <title>The draft genome sequence of Leadbetterella sp. JN14-9.</title>
        <authorList>
            <person name="Liu Y."/>
            <person name="Du J."/>
            <person name="Shao Z."/>
        </authorList>
    </citation>
    <scope>NUCLEOTIDE SEQUENCE [LARGE SCALE GENOMIC DNA]</scope>
    <source>
        <strain evidence="2 3">JN14-9</strain>
    </source>
</reference>
<gene>
    <name evidence="2" type="ORF">AFM12_03385</name>
</gene>
<feature type="domain" description="WYL" evidence="1">
    <location>
        <begin position="106"/>
        <end position="173"/>
    </location>
</feature>
<evidence type="ECO:0000313" key="2">
    <source>
        <dbReference type="EMBL" id="KPM49649.1"/>
    </source>
</evidence>